<keyword evidence="2" id="KW-1185">Reference proteome</keyword>
<comment type="caution">
    <text evidence="1">The sequence shown here is derived from an EMBL/GenBank/DDBJ whole genome shotgun (WGS) entry which is preliminary data.</text>
</comment>
<evidence type="ECO:0000313" key="1">
    <source>
        <dbReference type="EMBL" id="GGO73927.1"/>
    </source>
</evidence>
<gene>
    <name evidence="1" type="ORF">GCM10010982_35590</name>
</gene>
<dbReference type="Proteomes" id="UP000606935">
    <property type="component" value="Unassembled WGS sequence"/>
</dbReference>
<accession>A0A917Z663</accession>
<dbReference type="RefSeq" id="WP_188698398.1">
    <property type="nucleotide sequence ID" value="NZ_BMLS01000007.1"/>
</dbReference>
<reference evidence="1" key="2">
    <citation type="submission" date="2020-09" db="EMBL/GenBank/DDBJ databases">
        <authorList>
            <person name="Sun Q."/>
            <person name="Zhou Y."/>
        </authorList>
    </citation>
    <scope>NUCLEOTIDE SEQUENCE</scope>
    <source>
        <strain evidence="1">CGMCC 1.7086</strain>
    </source>
</reference>
<sequence length="315" mass="36088">MHEQWQSCVWQRGQHNAFTDLCEFNGMLVCSFREATNHISADGVIRLLYLDMQGKLIRHQQVKLPGADLRDPKLSVTPDGKLLLLAYAKVYNGHQDPVYRQAYTWLTQDGQSWSSPKQLGDKNWWLWRLRWHKDKAYGVAYNREAQNTRLYAGLPRRTFECVEPQLFSLKKQGKGYPNESDLHFSADGTAQVLLRRDADSCTAQLGISAPPYRRWVWHDLGFYLAGPRMLNLSQGYSLLAGRIWQQDGPKTALVLLNLQTMKPSLLRVLPSGGDTSYPGLVRQGNNVFVSYYSSHQHHKACIYLAKFTLDDELLS</sequence>
<proteinExistence type="predicted"/>
<name>A0A917Z663_9ALTE</name>
<organism evidence="1 2">
    <name type="scientific">Bowmanella pacifica</name>
    <dbReference type="NCBI Taxonomy" id="502051"/>
    <lineage>
        <taxon>Bacteria</taxon>
        <taxon>Pseudomonadati</taxon>
        <taxon>Pseudomonadota</taxon>
        <taxon>Gammaproteobacteria</taxon>
        <taxon>Alteromonadales</taxon>
        <taxon>Alteromonadaceae</taxon>
        <taxon>Bowmanella</taxon>
    </lineage>
</organism>
<protein>
    <recommendedName>
        <fullName evidence="3">Signal peptide prediction</fullName>
    </recommendedName>
</protein>
<dbReference type="Gene3D" id="2.120.10.10">
    <property type="match status" value="1"/>
</dbReference>
<evidence type="ECO:0008006" key="3">
    <source>
        <dbReference type="Google" id="ProtNLM"/>
    </source>
</evidence>
<evidence type="ECO:0000313" key="2">
    <source>
        <dbReference type="Proteomes" id="UP000606935"/>
    </source>
</evidence>
<dbReference type="EMBL" id="BMLS01000007">
    <property type="protein sequence ID" value="GGO73927.1"/>
    <property type="molecule type" value="Genomic_DNA"/>
</dbReference>
<reference evidence="1" key="1">
    <citation type="journal article" date="2014" name="Int. J. Syst. Evol. Microbiol.">
        <title>Complete genome sequence of Corynebacterium casei LMG S-19264T (=DSM 44701T), isolated from a smear-ripened cheese.</title>
        <authorList>
            <consortium name="US DOE Joint Genome Institute (JGI-PGF)"/>
            <person name="Walter F."/>
            <person name="Albersmeier A."/>
            <person name="Kalinowski J."/>
            <person name="Ruckert C."/>
        </authorList>
    </citation>
    <scope>NUCLEOTIDE SEQUENCE</scope>
    <source>
        <strain evidence="1">CGMCC 1.7086</strain>
    </source>
</reference>
<dbReference type="AlphaFoldDB" id="A0A917Z663"/>